<keyword evidence="1" id="KW-0472">Membrane</keyword>
<dbReference type="RefSeq" id="WP_262427735.1">
    <property type="nucleotide sequence ID" value="NZ_JACRTJ010000021.1"/>
</dbReference>
<feature type="transmembrane region" description="Helical" evidence="1">
    <location>
        <begin position="61"/>
        <end position="78"/>
    </location>
</feature>
<evidence type="ECO:0000313" key="3">
    <source>
        <dbReference type="Proteomes" id="UP000647491"/>
    </source>
</evidence>
<dbReference type="Proteomes" id="UP000647491">
    <property type="component" value="Unassembled WGS sequence"/>
</dbReference>
<name>A0ABR7NTS2_9FIRM</name>
<protein>
    <submittedName>
        <fullName evidence="2">Uncharacterized protein</fullName>
    </submittedName>
</protein>
<organism evidence="2 3">
    <name type="scientific">Enterocloster hominis</name>
    <name type="common">ex Liu et al. 2021</name>
    <dbReference type="NCBI Taxonomy" id="2763663"/>
    <lineage>
        <taxon>Bacteria</taxon>
        <taxon>Bacillati</taxon>
        <taxon>Bacillota</taxon>
        <taxon>Clostridia</taxon>
        <taxon>Lachnospirales</taxon>
        <taxon>Lachnospiraceae</taxon>
        <taxon>Enterocloster</taxon>
    </lineage>
</organism>
<sequence length="105" mass="12045">MDCTSFHKKQPAGYRLHKEAISQPPSDGIGRDFSDFRVTGFVLVGQAGYPFSQRKETEKDPAADIFLGIFVFIMPYMIESPDNTYMFIIHRWNRKCHPFPAIKTG</sequence>
<evidence type="ECO:0000256" key="1">
    <source>
        <dbReference type="SAM" id="Phobius"/>
    </source>
</evidence>
<dbReference type="EMBL" id="JACRTJ010000021">
    <property type="protein sequence ID" value="MBC8599524.1"/>
    <property type="molecule type" value="Genomic_DNA"/>
</dbReference>
<keyword evidence="1" id="KW-1133">Transmembrane helix</keyword>
<comment type="caution">
    <text evidence="2">The sequence shown here is derived from an EMBL/GenBank/DDBJ whole genome shotgun (WGS) entry which is preliminary data.</text>
</comment>
<evidence type="ECO:0000313" key="2">
    <source>
        <dbReference type="EMBL" id="MBC8599524.1"/>
    </source>
</evidence>
<accession>A0ABR7NTS2</accession>
<keyword evidence="1" id="KW-0812">Transmembrane</keyword>
<proteinExistence type="predicted"/>
<reference evidence="2 3" key="1">
    <citation type="submission" date="2020-08" db="EMBL/GenBank/DDBJ databases">
        <title>Genome public.</title>
        <authorList>
            <person name="Liu C."/>
            <person name="Sun Q."/>
        </authorList>
    </citation>
    <scope>NUCLEOTIDE SEQUENCE [LARGE SCALE GENOMIC DNA]</scope>
    <source>
        <strain evidence="2 3">BX10</strain>
    </source>
</reference>
<gene>
    <name evidence="2" type="ORF">H8708_09860</name>
</gene>
<keyword evidence="3" id="KW-1185">Reference proteome</keyword>